<dbReference type="Proteomes" id="UP000015354">
    <property type="component" value="Unassembled WGS sequence"/>
</dbReference>
<sequence>MASFILGSRQLGFPLQGRGGGLSSPVGLTPLAGTVMSKDEPLSAKLFPWLLSVNWHSVPDLQVSTSPSTFERDVEGTQKGKES</sequence>
<feature type="compositionally biased region" description="Basic and acidic residues" evidence="1">
    <location>
        <begin position="70"/>
        <end position="83"/>
    </location>
</feature>
<gene>
    <name evidence="2" type="ORF">STCU_10013</name>
</gene>
<keyword evidence="3" id="KW-1185">Reference proteome</keyword>
<feature type="region of interest" description="Disordered" evidence="1">
    <location>
        <begin position="60"/>
        <end position="83"/>
    </location>
</feature>
<reference evidence="2 3" key="1">
    <citation type="journal article" date="2013" name="PLoS ONE">
        <title>Predicting the Proteins of Angomonas deanei, Strigomonas culicis and Their Respective Endosymbionts Reveals New Aspects of the Trypanosomatidae Family.</title>
        <authorList>
            <person name="Motta M.C."/>
            <person name="Martins A.C."/>
            <person name="de Souza S.S."/>
            <person name="Catta-Preta C.M."/>
            <person name="Silva R."/>
            <person name="Klein C.C."/>
            <person name="de Almeida L.G."/>
            <person name="de Lima Cunha O."/>
            <person name="Ciapina L.P."/>
            <person name="Brocchi M."/>
            <person name="Colabardini A.C."/>
            <person name="de Araujo Lima B."/>
            <person name="Machado C.R."/>
            <person name="de Almeida Soares C.M."/>
            <person name="Probst C.M."/>
            <person name="de Menezes C.B."/>
            <person name="Thompson C.E."/>
            <person name="Bartholomeu D.C."/>
            <person name="Gradia D.F."/>
            <person name="Pavoni D.P."/>
            <person name="Grisard E.C."/>
            <person name="Fantinatti-Garboggini F."/>
            <person name="Marchini F.K."/>
            <person name="Rodrigues-Luiz G.F."/>
            <person name="Wagner G."/>
            <person name="Goldman G.H."/>
            <person name="Fietto J.L."/>
            <person name="Elias M.C."/>
            <person name="Goldman M.H."/>
            <person name="Sagot M.F."/>
            <person name="Pereira M."/>
            <person name="Stoco P.H."/>
            <person name="de Mendonca-Neto R.P."/>
            <person name="Teixeira S.M."/>
            <person name="Maciel T.E."/>
            <person name="de Oliveira Mendes T.A."/>
            <person name="Urmenyi T.P."/>
            <person name="de Souza W."/>
            <person name="Schenkman S."/>
            <person name="de Vasconcelos A.T."/>
        </authorList>
    </citation>
    <scope>NUCLEOTIDE SEQUENCE [LARGE SCALE GENOMIC DNA]</scope>
</reference>
<name>S9TPI0_9TRYP</name>
<protein>
    <submittedName>
        <fullName evidence="2">Uncharacterized protein</fullName>
    </submittedName>
</protein>
<evidence type="ECO:0000256" key="1">
    <source>
        <dbReference type="SAM" id="MobiDB-lite"/>
    </source>
</evidence>
<dbReference type="EMBL" id="ATMH01009971">
    <property type="protein sequence ID" value="EPY18363.1"/>
    <property type="molecule type" value="Genomic_DNA"/>
</dbReference>
<evidence type="ECO:0000313" key="3">
    <source>
        <dbReference type="Proteomes" id="UP000015354"/>
    </source>
</evidence>
<dbReference type="AlphaFoldDB" id="S9TPI0"/>
<evidence type="ECO:0000313" key="2">
    <source>
        <dbReference type="EMBL" id="EPY18363.1"/>
    </source>
</evidence>
<accession>S9TPI0</accession>
<proteinExistence type="predicted"/>
<organism evidence="2 3">
    <name type="scientific">Strigomonas culicis</name>
    <dbReference type="NCBI Taxonomy" id="28005"/>
    <lineage>
        <taxon>Eukaryota</taxon>
        <taxon>Discoba</taxon>
        <taxon>Euglenozoa</taxon>
        <taxon>Kinetoplastea</taxon>
        <taxon>Metakinetoplastina</taxon>
        <taxon>Trypanosomatida</taxon>
        <taxon>Trypanosomatidae</taxon>
        <taxon>Strigomonadinae</taxon>
        <taxon>Strigomonas</taxon>
    </lineage>
</organism>
<comment type="caution">
    <text evidence="2">The sequence shown here is derived from an EMBL/GenBank/DDBJ whole genome shotgun (WGS) entry which is preliminary data.</text>
</comment>